<name>A0A037ZE34_9RHOB</name>
<protein>
    <recommendedName>
        <fullName evidence="3">Immunity protein 30 domain-containing protein</fullName>
    </recommendedName>
</protein>
<proteinExistence type="predicted"/>
<keyword evidence="2" id="KW-1185">Reference proteome</keyword>
<gene>
    <name evidence="1" type="ORF">ACMU_16705</name>
</gene>
<evidence type="ECO:0000313" key="2">
    <source>
        <dbReference type="Proteomes" id="UP000026249"/>
    </source>
</evidence>
<dbReference type="Proteomes" id="UP000026249">
    <property type="component" value="Unassembled WGS sequence"/>
</dbReference>
<sequence>MKKYPDIVERTKRLSDARKVSHDDIDVDLAFVEFVHELEKSESVEIAAALLDTFDDKFDDGGVQEAVLVVLSNSDPGIIGAALCANIESFSQKNPEWLEVILNDQINENPDFIELYLGSQACKSIAKAHIN</sequence>
<comment type="caution">
    <text evidence="1">The sequence shown here is derived from an EMBL/GenBank/DDBJ whole genome shotgun (WGS) entry which is preliminary data.</text>
</comment>
<organism evidence="1 2">
    <name type="scientific">Actibacterium mucosum KCTC 23349</name>
    <dbReference type="NCBI Taxonomy" id="1454373"/>
    <lineage>
        <taxon>Bacteria</taxon>
        <taxon>Pseudomonadati</taxon>
        <taxon>Pseudomonadota</taxon>
        <taxon>Alphaproteobacteria</taxon>
        <taxon>Rhodobacterales</taxon>
        <taxon>Roseobacteraceae</taxon>
        <taxon>Actibacterium</taxon>
    </lineage>
</organism>
<evidence type="ECO:0008006" key="3">
    <source>
        <dbReference type="Google" id="ProtNLM"/>
    </source>
</evidence>
<dbReference type="AlphaFoldDB" id="A0A037ZE34"/>
<evidence type="ECO:0000313" key="1">
    <source>
        <dbReference type="EMBL" id="KAJ54754.1"/>
    </source>
</evidence>
<dbReference type="EMBL" id="JFKE01000006">
    <property type="protein sequence ID" value="KAJ54754.1"/>
    <property type="molecule type" value="Genomic_DNA"/>
</dbReference>
<reference evidence="1 2" key="1">
    <citation type="submission" date="2014-03" db="EMBL/GenBank/DDBJ databases">
        <title>Draft Genome Sequence of Actibacterium mucosum KCTC 23349, a Marine Alphaproteobacterium with Complex Ionic Requirements Isolated from Mediterranean Seawater at Malvarrosa Beach, Valencia, Spain.</title>
        <authorList>
            <person name="Arahal D.R."/>
            <person name="Shao Z."/>
            <person name="Lai Q."/>
            <person name="Pujalte M.J."/>
        </authorList>
    </citation>
    <scope>NUCLEOTIDE SEQUENCE [LARGE SCALE GENOMIC DNA]</scope>
    <source>
        <strain evidence="1 2">KCTC 23349</strain>
    </source>
</reference>
<accession>A0A037ZE34</accession>